<evidence type="ECO:0000256" key="2">
    <source>
        <dbReference type="ARBA" id="ARBA00005011"/>
    </source>
</evidence>
<organism evidence="13 14">
    <name type="scientific">Palleronia caenipelagi</name>
    <dbReference type="NCBI Taxonomy" id="2489174"/>
    <lineage>
        <taxon>Bacteria</taxon>
        <taxon>Pseudomonadati</taxon>
        <taxon>Pseudomonadota</taxon>
        <taxon>Alphaproteobacteria</taxon>
        <taxon>Rhodobacterales</taxon>
        <taxon>Roseobacteraceae</taxon>
        <taxon>Palleronia</taxon>
    </lineage>
</organism>
<dbReference type="InterPro" id="IPR015422">
    <property type="entry name" value="PyrdxlP-dep_Trfase_small"/>
</dbReference>
<evidence type="ECO:0000256" key="11">
    <source>
        <dbReference type="RuleBase" id="RU003693"/>
    </source>
</evidence>
<keyword evidence="9" id="KW-0368">Histidine biosynthesis</keyword>
<dbReference type="GO" id="GO:0000105">
    <property type="term" value="P:L-histidine biosynthetic process"/>
    <property type="evidence" value="ECO:0007669"/>
    <property type="project" value="UniProtKB-KW"/>
</dbReference>
<dbReference type="InterPro" id="IPR050106">
    <property type="entry name" value="HistidinolP_aminotransfase"/>
</dbReference>
<protein>
    <recommendedName>
        <fullName evidence="4">histidinol-phosphate transaminase</fullName>
        <ecNumber evidence="4">2.6.1.9</ecNumber>
    </recommendedName>
</protein>
<comment type="caution">
    <text evidence="13">The sequence shown here is derived from an EMBL/GenBank/DDBJ whole genome shotgun (WGS) entry which is preliminary data.</text>
</comment>
<dbReference type="PANTHER" id="PTHR43643">
    <property type="entry name" value="HISTIDINOL-PHOSPHATE AMINOTRANSFERASE 2"/>
    <property type="match status" value="1"/>
</dbReference>
<dbReference type="NCBIfam" id="NF006014">
    <property type="entry name" value="PRK08153.1"/>
    <property type="match status" value="1"/>
</dbReference>
<dbReference type="EMBL" id="VFSV01000017">
    <property type="protein sequence ID" value="TRD19019.1"/>
    <property type="molecule type" value="Genomic_DNA"/>
</dbReference>
<evidence type="ECO:0000313" key="13">
    <source>
        <dbReference type="EMBL" id="TRD19019.1"/>
    </source>
</evidence>
<dbReference type="RefSeq" id="WP_142834864.1">
    <property type="nucleotide sequence ID" value="NZ_VFSV01000017.1"/>
</dbReference>
<feature type="domain" description="Aminotransferase class I/classII large" evidence="12">
    <location>
        <begin position="38"/>
        <end position="359"/>
    </location>
</feature>
<comment type="pathway">
    <text evidence="2">Amino-acid biosynthesis; L-histidine biosynthesis; L-histidine from 5-phospho-alpha-D-ribose 1-diphosphate: step 7/9.</text>
</comment>
<dbReference type="AlphaFoldDB" id="A0A547PY47"/>
<evidence type="ECO:0000256" key="9">
    <source>
        <dbReference type="ARBA" id="ARBA00023102"/>
    </source>
</evidence>
<dbReference type="InterPro" id="IPR004839">
    <property type="entry name" value="Aminotransferase_I/II_large"/>
</dbReference>
<dbReference type="Pfam" id="PF00155">
    <property type="entry name" value="Aminotran_1_2"/>
    <property type="match status" value="1"/>
</dbReference>
<keyword evidence="8 11" id="KW-0663">Pyridoxal phosphate</keyword>
<keyword evidence="7 13" id="KW-0808">Transferase</keyword>
<dbReference type="InterPro" id="IPR015424">
    <property type="entry name" value="PyrdxlP-dep_Trfase"/>
</dbReference>
<evidence type="ECO:0000256" key="1">
    <source>
        <dbReference type="ARBA" id="ARBA00001933"/>
    </source>
</evidence>
<keyword evidence="5 13" id="KW-0032">Aminotransferase</keyword>
<evidence type="ECO:0000256" key="6">
    <source>
        <dbReference type="ARBA" id="ARBA00022605"/>
    </source>
</evidence>
<dbReference type="InterPro" id="IPR015421">
    <property type="entry name" value="PyrdxlP-dep_Trfase_major"/>
</dbReference>
<comment type="cofactor">
    <cofactor evidence="1 11">
        <name>pyridoxal 5'-phosphate</name>
        <dbReference type="ChEBI" id="CHEBI:597326"/>
    </cofactor>
</comment>
<dbReference type="PROSITE" id="PS00599">
    <property type="entry name" value="AA_TRANSFER_CLASS_2"/>
    <property type="match status" value="1"/>
</dbReference>
<dbReference type="SUPFAM" id="SSF53383">
    <property type="entry name" value="PLP-dependent transferases"/>
    <property type="match status" value="1"/>
</dbReference>
<dbReference type="EC" id="2.6.1.9" evidence="4"/>
<comment type="catalytic activity">
    <reaction evidence="10">
        <text>L-histidinol phosphate + 2-oxoglutarate = 3-(imidazol-4-yl)-2-oxopropyl phosphate + L-glutamate</text>
        <dbReference type="Rhea" id="RHEA:23744"/>
        <dbReference type="ChEBI" id="CHEBI:16810"/>
        <dbReference type="ChEBI" id="CHEBI:29985"/>
        <dbReference type="ChEBI" id="CHEBI:57766"/>
        <dbReference type="ChEBI" id="CHEBI:57980"/>
        <dbReference type="EC" id="2.6.1.9"/>
    </reaction>
</comment>
<dbReference type="Gene3D" id="3.90.1150.10">
    <property type="entry name" value="Aspartate Aminotransferase, domain 1"/>
    <property type="match status" value="1"/>
</dbReference>
<keyword evidence="6" id="KW-0028">Amino-acid biosynthesis</keyword>
<dbReference type="OrthoDB" id="9809616at2"/>
<evidence type="ECO:0000256" key="8">
    <source>
        <dbReference type="ARBA" id="ARBA00022898"/>
    </source>
</evidence>
<sequence>MSHDPRLTPLIAALPATVPFVGIETLERQTGVTIKARIGANESGFGPSPRAIEAMSRTAAEAWKYPDAECFHLRHELAQHHGVGAENIVIGAGIDGLLGTLVRLTVAPGYKVVTSKGAYPTFSYHVAGSGGELVTVPYRDDHEDPEGLIAQMHAVRPKLVYISNPDNPMGSWHDASAIQRMIEAIPEGTLLVLDEAYFECADPSLFPPLDTSDKRVIRMRTFSKAYGLAGARIGYAIGDAEMIAQFSKIRDHFGVSIIGQEGARAALADQDWLHKVRAQIAGSRDRIAEIAAENGLSPLPSQTNFVAIDLGRDGDFTRAMVRELHMARIFVRMPGVAPLDRCLRVSCGTEADMDLFAQELPGALQRAQT</sequence>
<gene>
    <name evidence="13" type="ORF">FEV53_11015</name>
</gene>
<dbReference type="GO" id="GO:0004400">
    <property type="term" value="F:histidinol-phosphate transaminase activity"/>
    <property type="evidence" value="ECO:0007669"/>
    <property type="project" value="UniProtKB-EC"/>
</dbReference>
<evidence type="ECO:0000259" key="12">
    <source>
        <dbReference type="Pfam" id="PF00155"/>
    </source>
</evidence>
<accession>A0A547PY47</accession>
<evidence type="ECO:0000256" key="5">
    <source>
        <dbReference type="ARBA" id="ARBA00022576"/>
    </source>
</evidence>
<keyword evidence="14" id="KW-1185">Reference proteome</keyword>
<dbReference type="Proteomes" id="UP000318590">
    <property type="component" value="Unassembled WGS sequence"/>
</dbReference>
<proteinExistence type="inferred from homology"/>
<evidence type="ECO:0000256" key="4">
    <source>
        <dbReference type="ARBA" id="ARBA00012748"/>
    </source>
</evidence>
<comment type="similarity">
    <text evidence="3">Belongs to the class-II pyridoxal-phosphate-dependent aminotransferase family. Histidinol-phosphate aminotransferase subfamily.</text>
</comment>
<dbReference type="InterPro" id="IPR001917">
    <property type="entry name" value="Aminotrans_II_pyridoxalP_BS"/>
</dbReference>
<evidence type="ECO:0000256" key="10">
    <source>
        <dbReference type="ARBA" id="ARBA00047481"/>
    </source>
</evidence>
<evidence type="ECO:0000256" key="7">
    <source>
        <dbReference type="ARBA" id="ARBA00022679"/>
    </source>
</evidence>
<evidence type="ECO:0000313" key="14">
    <source>
        <dbReference type="Proteomes" id="UP000318590"/>
    </source>
</evidence>
<dbReference type="GO" id="GO:0030170">
    <property type="term" value="F:pyridoxal phosphate binding"/>
    <property type="evidence" value="ECO:0007669"/>
    <property type="project" value="InterPro"/>
</dbReference>
<name>A0A547PY47_9RHOB</name>
<reference evidence="13 14" key="1">
    <citation type="submission" date="2019-06" db="EMBL/GenBank/DDBJ databases">
        <title>Paenimaribius caenipelagi gen. nov., sp. nov., isolated from a tidal flat.</title>
        <authorList>
            <person name="Yoon J.-H."/>
        </authorList>
    </citation>
    <scope>NUCLEOTIDE SEQUENCE [LARGE SCALE GENOMIC DNA]</scope>
    <source>
        <strain evidence="13 14">JBTF-M29</strain>
    </source>
</reference>
<dbReference type="CDD" id="cd00609">
    <property type="entry name" value="AAT_like"/>
    <property type="match status" value="1"/>
</dbReference>
<evidence type="ECO:0000256" key="3">
    <source>
        <dbReference type="ARBA" id="ARBA00007970"/>
    </source>
</evidence>
<dbReference type="PANTHER" id="PTHR43643:SF6">
    <property type="entry name" value="HISTIDINOL-PHOSPHATE AMINOTRANSFERASE"/>
    <property type="match status" value="1"/>
</dbReference>
<dbReference type="Gene3D" id="3.40.640.10">
    <property type="entry name" value="Type I PLP-dependent aspartate aminotransferase-like (Major domain)"/>
    <property type="match status" value="1"/>
</dbReference>